<proteinExistence type="predicted"/>
<organism evidence="1 2">
    <name type="scientific">Trichinella spiralis</name>
    <name type="common">Trichina worm</name>
    <dbReference type="NCBI Taxonomy" id="6334"/>
    <lineage>
        <taxon>Eukaryota</taxon>
        <taxon>Metazoa</taxon>
        <taxon>Ecdysozoa</taxon>
        <taxon>Nematoda</taxon>
        <taxon>Enoplea</taxon>
        <taxon>Dorylaimia</taxon>
        <taxon>Trichinellida</taxon>
        <taxon>Trichinellidae</taxon>
        <taxon>Trichinella</taxon>
    </lineage>
</organism>
<dbReference type="AlphaFoldDB" id="A0A0V1AWN9"/>
<evidence type="ECO:0000313" key="2">
    <source>
        <dbReference type="Proteomes" id="UP000054776"/>
    </source>
</evidence>
<evidence type="ECO:0000313" key="1">
    <source>
        <dbReference type="EMBL" id="KRY29208.1"/>
    </source>
</evidence>
<dbReference type="InParanoid" id="A0A0V1AWN9"/>
<comment type="caution">
    <text evidence="1">The sequence shown here is derived from an EMBL/GenBank/DDBJ whole genome shotgun (WGS) entry which is preliminary data.</text>
</comment>
<dbReference type="PROSITE" id="PS51257">
    <property type="entry name" value="PROKAR_LIPOPROTEIN"/>
    <property type="match status" value="1"/>
</dbReference>
<accession>A0A0V1AWN9</accession>
<reference evidence="1 2" key="1">
    <citation type="submission" date="2015-01" db="EMBL/GenBank/DDBJ databases">
        <title>Evolution of Trichinella species and genotypes.</title>
        <authorList>
            <person name="Korhonen P.K."/>
            <person name="Edoardo P."/>
            <person name="Giuseppe L.R."/>
            <person name="Gasser R.B."/>
        </authorList>
    </citation>
    <scope>NUCLEOTIDE SEQUENCE [LARGE SCALE GENOMIC DNA]</scope>
    <source>
        <strain evidence="1">ISS3</strain>
    </source>
</reference>
<keyword evidence="2" id="KW-1185">Reference proteome</keyword>
<gene>
    <name evidence="1" type="ORF">T01_4914</name>
</gene>
<dbReference type="EMBL" id="JYDH01000177">
    <property type="protein sequence ID" value="KRY29208.1"/>
    <property type="molecule type" value="Genomic_DNA"/>
</dbReference>
<name>A0A0V1AWN9_TRISP</name>
<sequence length="228" mass="25885">MRHPRVRLVGLHLGGSSCANRRGWIDHTHTSVKISTEIQSVRQGGFEAEKPDVQIYDIPAQKFPAIFPKDSPLSTRLHPYTFCCKLENRFVSSTKRDYASKFWTKCRATYHHASIKVAVAGERAQSSFDVVFSAVLRPTKINRYKSEQNPIDNAAVSNEDEMTSWITGKAITGLCREEMENGSETNSIGILRKHRRNLTKEPGNEAETTVEKHHAFNIHHRTDEPPRC</sequence>
<protein>
    <submittedName>
        <fullName evidence="1">Uncharacterized protein</fullName>
    </submittedName>
</protein>
<dbReference type="Proteomes" id="UP000054776">
    <property type="component" value="Unassembled WGS sequence"/>
</dbReference>